<name>A0A1I4UY61_9HYPH</name>
<organism evidence="2 3">
    <name type="scientific">Pleomorphomonas diazotrophica</name>
    <dbReference type="NCBI Taxonomy" id="1166257"/>
    <lineage>
        <taxon>Bacteria</taxon>
        <taxon>Pseudomonadati</taxon>
        <taxon>Pseudomonadota</taxon>
        <taxon>Alphaproteobacteria</taxon>
        <taxon>Hyphomicrobiales</taxon>
        <taxon>Pleomorphomonadaceae</taxon>
        <taxon>Pleomorphomonas</taxon>
    </lineage>
</organism>
<keyword evidence="3" id="KW-1185">Reference proteome</keyword>
<feature type="region of interest" description="Disordered" evidence="1">
    <location>
        <begin position="37"/>
        <end position="79"/>
    </location>
</feature>
<evidence type="ECO:0000256" key="1">
    <source>
        <dbReference type="SAM" id="MobiDB-lite"/>
    </source>
</evidence>
<gene>
    <name evidence="2" type="ORF">CXZ10_07395</name>
</gene>
<dbReference type="OrthoDB" id="9806532at2"/>
<proteinExistence type="predicted"/>
<sequence>MSTVLSLVFIPSLYLMINRANRVLAWAFGKVAAPNASDEAEMEAEAHPPAAVRPHLVSTTPVGPRPKLLGPDGMPIAAE</sequence>
<dbReference type="Proteomes" id="UP000233491">
    <property type="component" value="Unassembled WGS sequence"/>
</dbReference>
<comment type="caution">
    <text evidence="2">The sequence shown here is derived from an EMBL/GenBank/DDBJ whole genome shotgun (WGS) entry which is preliminary data.</text>
</comment>
<dbReference type="AlphaFoldDB" id="A0A1I4UY61"/>
<protein>
    <recommendedName>
        <fullName evidence="4">AcrB/AcrD/AcrF family protein</fullName>
    </recommendedName>
</protein>
<evidence type="ECO:0008006" key="4">
    <source>
        <dbReference type="Google" id="ProtNLM"/>
    </source>
</evidence>
<dbReference type="EMBL" id="PJNW01000004">
    <property type="protein sequence ID" value="PKR89715.1"/>
    <property type="molecule type" value="Genomic_DNA"/>
</dbReference>
<accession>A0A1I4UY61</accession>
<evidence type="ECO:0000313" key="3">
    <source>
        <dbReference type="Proteomes" id="UP000233491"/>
    </source>
</evidence>
<evidence type="ECO:0000313" key="2">
    <source>
        <dbReference type="EMBL" id="PKR89715.1"/>
    </source>
</evidence>
<dbReference type="RefSeq" id="WP_101288516.1">
    <property type="nucleotide sequence ID" value="NZ_FOUQ01000009.1"/>
</dbReference>
<reference evidence="2 3" key="1">
    <citation type="submission" date="2017-12" db="EMBL/GenBank/DDBJ databases">
        <title>Anaerobic carbon monoxide metabolism by Pleomorphomonas carboxyditropha sp. nov., a new mesophilic hydrogenogenic carboxidotroph.</title>
        <authorList>
            <person name="Esquivel-Elizondo S."/>
            <person name="Krajmalnik-Brown R."/>
        </authorList>
    </citation>
    <scope>NUCLEOTIDE SEQUENCE [LARGE SCALE GENOMIC DNA]</scope>
    <source>
        <strain evidence="2 3">R5-392</strain>
    </source>
</reference>